<gene>
    <name evidence="2" type="ORF">FHS00_002708</name>
</gene>
<name>A0ABR6HRD3_9RHOB</name>
<dbReference type="InterPro" id="IPR001509">
    <property type="entry name" value="Epimerase_deHydtase"/>
</dbReference>
<feature type="domain" description="NAD-dependent epimerase/dehydratase" evidence="1">
    <location>
        <begin position="5"/>
        <end position="173"/>
    </location>
</feature>
<dbReference type="InterPro" id="IPR051783">
    <property type="entry name" value="NAD(P)-dependent_oxidoreduct"/>
</dbReference>
<dbReference type="EMBL" id="JACIBX010000011">
    <property type="protein sequence ID" value="MBB3713107.1"/>
    <property type="molecule type" value="Genomic_DNA"/>
</dbReference>
<dbReference type="Proteomes" id="UP000576152">
    <property type="component" value="Unassembled WGS sequence"/>
</dbReference>
<reference evidence="2 3" key="1">
    <citation type="submission" date="2020-08" db="EMBL/GenBank/DDBJ databases">
        <title>Genomic Encyclopedia of Type Strains, Phase III (KMG-III): the genomes of soil and plant-associated and newly described type strains.</title>
        <authorList>
            <person name="Whitman W."/>
        </authorList>
    </citation>
    <scope>NUCLEOTIDE SEQUENCE [LARGE SCALE GENOMIC DNA]</scope>
    <source>
        <strain evidence="2 3">CECT 8572</strain>
    </source>
</reference>
<protein>
    <submittedName>
        <fullName evidence="2">Nucleoside-diphosphate-sugar epimerase</fullName>
    </submittedName>
</protein>
<keyword evidence="3" id="KW-1185">Reference proteome</keyword>
<dbReference type="SUPFAM" id="SSF51735">
    <property type="entry name" value="NAD(P)-binding Rossmann-fold domains"/>
    <property type="match status" value="1"/>
</dbReference>
<dbReference type="Gene3D" id="3.40.50.720">
    <property type="entry name" value="NAD(P)-binding Rossmann-like Domain"/>
    <property type="match status" value="1"/>
</dbReference>
<comment type="caution">
    <text evidence="2">The sequence shown here is derived from an EMBL/GenBank/DDBJ whole genome shotgun (WGS) entry which is preliminary data.</text>
</comment>
<sequence>MGRLIAVTGASGFLGRGVVMRARAMGLPVRAVMRGAPPPAWAVDRGIEVVRADLRHDLPPLDGVAAVIHAAARMDGDDAAQARDTVAPGARLLDHAARSGARLVLVSSIAVLGTQGLSPYDTVDEATPIEPFPRARDAYARARIALERDARDIAARHGIRLRIVRPGAIFGPGRLWNAHLGASLGPLVIGPRHGGELPLCWLRHAAQILTLAAARPQRAPVEVIHALDDDRPDRARYVAALGRRGIALPWRALDLAAGPLAPLGPRLPGLLRRETLRARWMPLRYSNARARALGFRAEAGFEAAMAATREIA</sequence>
<accession>A0ABR6HRD3</accession>
<dbReference type="PANTHER" id="PTHR48079:SF6">
    <property type="entry name" value="NAD(P)-BINDING DOMAIN-CONTAINING PROTEIN-RELATED"/>
    <property type="match status" value="1"/>
</dbReference>
<evidence type="ECO:0000313" key="3">
    <source>
        <dbReference type="Proteomes" id="UP000576152"/>
    </source>
</evidence>
<dbReference type="RefSeq" id="WP_183474604.1">
    <property type="nucleotide sequence ID" value="NZ_JACIBX010000011.1"/>
</dbReference>
<proteinExistence type="predicted"/>
<organism evidence="2 3">
    <name type="scientific">Limimaricola variabilis</name>
    <dbReference type="NCBI Taxonomy" id="1492771"/>
    <lineage>
        <taxon>Bacteria</taxon>
        <taxon>Pseudomonadati</taxon>
        <taxon>Pseudomonadota</taxon>
        <taxon>Alphaproteobacteria</taxon>
        <taxon>Rhodobacterales</taxon>
        <taxon>Paracoccaceae</taxon>
        <taxon>Limimaricola</taxon>
    </lineage>
</organism>
<dbReference type="InterPro" id="IPR036291">
    <property type="entry name" value="NAD(P)-bd_dom_sf"/>
</dbReference>
<dbReference type="Pfam" id="PF01370">
    <property type="entry name" value="Epimerase"/>
    <property type="match status" value="1"/>
</dbReference>
<evidence type="ECO:0000313" key="2">
    <source>
        <dbReference type="EMBL" id="MBB3713107.1"/>
    </source>
</evidence>
<dbReference type="PANTHER" id="PTHR48079">
    <property type="entry name" value="PROTEIN YEEZ"/>
    <property type="match status" value="1"/>
</dbReference>
<evidence type="ECO:0000259" key="1">
    <source>
        <dbReference type="Pfam" id="PF01370"/>
    </source>
</evidence>